<dbReference type="InterPro" id="IPR036390">
    <property type="entry name" value="WH_DNA-bd_sf"/>
</dbReference>
<evidence type="ECO:0000256" key="2">
    <source>
        <dbReference type="ARBA" id="ARBA00023125"/>
    </source>
</evidence>
<dbReference type="PROSITE" id="PS50995">
    <property type="entry name" value="HTH_MARR_2"/>
    <property type="match status" value="1"/>
</dbReference>
<dbReference type="RefSeq" id="WP_130552278.1">
    <property type="nucleotide sequence ID" value="NZ_SHMC01000006.1"/>
</dbReference>
<dbReference type="EMBL" id="SHMC01000006">
    <property type="protein sequence ID" value="TAA23253.1"/>
    <property type="molecule type" value="Genomic_DNA"/>
</dbReference>
<evidence type="ECO:0000259" key="4">
    <source>
        <dbReference type="PROSITE" id="PS50995"/>
    </source>
</evidence>
<keyword evidence="2" id="KW-0238">DNA-binding</keyword>
<dbReference type="InterPro" id="IPR036388">
    <property type="entry name" value="WH-like_DNA-bd_sf"/>
</dbReference>
<keyword evidence="1" id="KW-0805">Transcription regulation</keyword>
<dbReference type="AlphaFoldDB" id="A0A4Q8L785"/>
<comment type="caution">
    <text evidence="5">The sequence shown here is derived from an EMBL/GenBank/DDBJ whole genome shotgun (WGS) entry which is preliminary data.</text>
</comment>
<evidence type="ECO:0000256" key="3">
    <source>
        <dbReference type="ARBA" id="ARBA00023163"/>
    </source>
</evidence>
<dbReference type="PRINTS" id="PR00598">
    <property type="entry name" value="HTHMARR"/>
</dbReference>
<organism evidence="5 6">
    <name type="scientific">Pseudoxanthomonas winnipegensis</name>
    <dbReference type="NCBI Taxonomy" id="2480810"/>
    <lineage>
        <taxon>Bacteria</taxon>
        <taxon>Pseudomonadati</taxon>
        <taxon>Pseudomonadota</taxon>
        <taxon>Gammaproteobacteria</taxon>
        <taxon>Lysobacterales</taxon>
        <taxon>Lysobacteraceae</taxon>
        <taxon>Pseudoxanthomonas</taxon>
    </lineage>
</organism>
<proteinExistence type="predicted"/>
<protein>
    <submittedName>
        <fullName evidence="5">MarR family transcriptional regulator</fullName>
    </submittedName>
</protein>
<dbReference type="Pfam" id="PF12802">
    <property type="entry name" value="MarR_2"/>
    <property type="match status" value="1"/>
</dbReference>
<evidence type="ECO:0000313" key="5">
    <source>
        <dbReference type="EMBL" id="TAA23253.1"/>
    </source>
</evidence>
<gene>
    <name evidence="5" type="ORF">EA660_15035</name>
</gene>
<name>A0A4Q8L785_9GAMM</name>
<dbReference type="GO" id="GO:0003677">
    <property type="term" value="F:DNA binding"/>
    <property type="evidence" value="ECO:0007669"/>
    <property type="project" value="UniProtKB-KW"/>
</dbReference>
<dbReference type="GO" id="GO:0003700">
    <property type="term" value="F:DNA-binding transcription factor activity"/>
    <property type="evidence" value="ECO:0007669"/>
    <property type="project" value="InterPro"/>
</dbReference>
<dbReference type="PANTHER" id="PTHR42756">
    <property type="entry name" value="TRANSCRIPTIONAL REGULATOR, MARR"/>
    <property type="match status" value="1"/>
</dbReference>
<evidence type="ECO:0000256" key="1">
    <source>
        <dbReference type="ARBA" id="ARBA00023015"/>
    </source>
</evidence>
<dbReference type="OrthoDB" id="32523at2"/>
<evidence type="ECO:0000313" key="6">
    <source>
        <dbReference type="Proteomes" id="UP000292627"/>
    </source>
</evidence>
<dbReference type="SMART" id="SM00347">
    <property type="entry name" value="HTH_MARR"/>
    <property type="match status" value="1"/>
</dbReference>
<dbReference type="Proteomes" id="UP000292627">
    <property type="component" value="Unassembled WGS sequence"/>
</dbReference>
<reference evidence="5 6" key="1">
    <citation type="submission" date="2019-02" db="EMBL/GenBank/DDBJ databases">
        <title>WGS of Pseudoxanthomonas species novum from clinical isolates.</title>
        <authorList>
            <person name="Bernier A.-M."/>
            <person name="Bernard K."/>
            <person name="Vachon A."/>
        </authorList>
    </citation>
    <scope>NUCLEOTIDE SEQUENCE [LARGE SCALE GENOMIC DNA]</scope>
    <source>
        <strain evidence="5 6">NML171200</strain>
    </source>
</reference>
<accession>A0A4Q8L785</accession>
<dbReference type="PANTHER" id="PTHR42756:SF1">
    <property type="entry name" value="TRANSCRIPTIONAL REPRESSOR OF EMRAB OPERON"/>
    <property type="match status" value="1"/>
</dbReference>
<dbReference type="Gene3D" id="1.10.10.10">
    <property type="entry name" value="Winged helix-like DNA-binding domain superfamily/Winged helix DNA-binding domain"/>
    <property type="match status" value="1"/>
</dbReference>
<feature type="domain" description="HTH marR-type" evidence="4">
    <location>
        <begin position="13"/>
        <end position="145"/>
    </location>
</feature>
<dbReference type="SUPFAM" id="SSF46785">
    <property type="entry name" value="Winged helix' DNA-binding domain"/>
    <property type="match status" value="1"/>
</dbReference>
<keyword evidence="3" id="KW-0804">Transcription</keyword>
<sequence>MESQSSELEHAARHDPLKLLGIAYRTFSRLVDAQLREHGFAMGQLPVLVALKHGDALSQGELARRARVEQPSMAQLLNRMERDGLVQRTPDPADGRSRLISLTPLARKRLPKARAVMEAMGEQALAGFDAQDLAQFATLMLRINRNLDALE</sequence>
<dbReference type="InterPro" id="IPR000835">
    <property type="entry name" value="HTH_MarR-typ"/>
</dbReference>